<protein>
    <recommendedName>
        <fullName evidence="4">PPE family protein</fullName>
    </recommendedName>
</protein>
<feature type="region of interest" description="Disordered" evidence="1">
    <location>
        <begin position="524"/>
        <end position="556"/>
    </location>
</feature>
<feature type="region of interest" description="Disordered" evidence="1">
    <location>
        <begin position="577"/>
        <end position="598"/>
    </location>
</feature>
<feature type="compositionally biased region" description="Polar residues" evidence="1">
    <location>
        <begin position="423"/>
        <end position="434"/>
    </location>
</feature>
<feature type="region of interest" description="Disordered" evidence="1">
    <location>
        <begin position="390"/>
        <end position="437"/>
    </location>
</feature>
<name>A0A916WPA8_9ACTN</name>
<keyword evidence="3" id="KW-1185">Reference proteome</keyword>
<proteinExistence type="predicted"/>
<feature type="compositionally biased region" description="Polar residues" evidence="1">
    <location>
        <begin position="127"/>
        <end position="140"/>
    </location>
</feature>
<evidence type="ECO:0000256" key="1">
    <source>
        <dbReference type="SAM" id="MobiDB-lite"/>
    </source>
</evidence>
<organism evidence="2 3">
    <name type="scientific">Gordonia jinhuaensis</name>
    <dbReference type="NCBI Taxonomy" id="1517702"/>
    <lineage>
        <taxon>Bacteria</taxon>
        <taxon>Bacillati</taxon>
        <taxon>Actinomycetota</taxon>
        <taxon>Actinomycetes</taxon>
        <taxon>Mycobacteriales</taxon>
        <taxon>Gordoniaceae</taxon>
        <taxon>Gordonia</taxon>
    </lineage>
</organism>
<feature type="region of interest" description="Disordered" evidence="1">
    <location>
        <begin position="119"/>
        <end position="140"/>
    </location>
</feature>
<feature type="compositionally biased region" description="Low complexity" evidence="1">
    <location>
        <begin position="524"/>
        <end position="533"/>
    </location>
</feature>
<comment type="caution">
    <text evidence="2">The sequence shown here is derived from an EMBL/GenBank/DDBJ whole genome shotgun (WGS) entry which is preliminary data.</text>
</comment>
<dbReference type="EMBL" id="BMGC01000001">
    <property type="protein sequence ID" value="GGB16881.1"/>
    <property type="molecule type" value="Genomic_DNA"/>
</dbReference>
<evidence type="ECO:0000313" key="3">
    <source>
        <dbReference type="Proteomes" id="UP000621454"/>
    </source>
</evidence>
<accession>A0A916WPA8</accession>
<feature type="compositionally biased region" description="Low complexity" evidence="1">
    <location>
        <begin position="390"/>
        <end position="419"/>
    </location>
</feature>
<evidence type="ECO:0008006" key="4">
    <source>
        <dbReference type="Google" id="ProtNLM"/>
    </source>
</evidence>
<sequence>MADPQTYWSSIGSSGAAGYAVFDPEVCRTVIANCISCSDALANVSSAALQVDSVSGCGDFGSGKTMARELSKMGVEFVAKLDEMGKTLVEIANAVRACGLAMQNTEDNNTVDLKNVRRAGRYDTNRGGPQTSPSRSQFTTMSQAGMWPGAASPENPFNFDVHSIYEKTRSIDAVALGIVVVSYEAASRKLNAVIDQFNDGVLRQIGPGTHWDGSGPQAIREGLQNFVTSANQIQSELRVAAASTGALTESLTAFQAKVPEPSVATGSGVKKFFGKVTSFVHNDSRTEKARELMASLYNPAVIENNTGMPKASTPYNPVVAKPVVPAPPGWGVGGSGISAANLGGFGGGSGAGGGLSGIGASASAGTSGSNAAKELAESASGLDSAKAAAASAGSTNPGSALSSMQSASQNAASSLSQAADGLSRSSDGASTETMGLSGGADGLGAEGFLPGMGGAAGAAGAAASRAGGAGGLSAGLGAVGGLGGAGALGGVGAGALGAAENAARLTPRMAAAEAAAMRAAQGASVSSQSAGGAPMAARGGSAAKSNDDKAHKPSKLLLSIKNGEEIIGPGLDAVVPVLDLPDDDDQGPHKSGPLNLNY</sequence>
<dbReference type="AlphaFoldDB" id="A0A916WPA8"/>
<reference evidence="2" key="2">
    <citation type="submission" date="2020-09" db="EMBL/GenBank/DDBJ databases">
        <authorList>
            <person name="Sun Q."/>
            <person name="Zhou Y."/>
        </authorList>
    </citation>
    <scope>NUCLEOTIDE SEQUENCE</scope>
    <source>
        <strain evidence="2">CGMCC 1.12827</strain>
    </source>
</reference>
<dbReference type="Proteomes" id="UP000621454">
    <property type="component" value="Unassembled WGS sequence"/>
</dbReference>
<evidence type="ECO:0000313" key="2">
    <source>
        <dbReference type="EMBL" id="GGB16881.1"/>
    </source>
</evidence>
<gene>
    <name evidence="2" type="ORF">GCM10011489_01230</name>
</gene>
<reference evidence="2" key="1">
    <citation type="journal article" date="2014" name="Int. J. Syst. Evol. Microbiol.">
        <title>Complete genome sequence of Corynebacterium casei LMG S-19264T (=DSM 44701T), isolated from a smear-ripened cheese.</title>
        <authorList>
            <consortium name="US DOE Joint Genome Institute (JGI-PGF)"/>
            <person name="Walter F."/>
            <person name="Albersmeier A."/>
            <person name="Kalinowski J."/>
            <person name="Ruckert C."/>
        </authorList>
    </citation>
    <scope>NUCLEOTIDE SEQUENCE</scope>
    <source>
        <strain evidence="2">CGMCC 1.12827</strain>
    </source>
</reference>